<protein>
    <submittedName>
        <fullName evidence="2">Uncharacterized protein</fullName>
    </submittedName>
</protein>
<keyword evidence="3" id="KW-1185">Reference proteome</keyword>
<name>A0ABW4ZAE2_9BACT</name>
<accession>A0ABW4ZAE2</accession>
<keyword evidence="1" id="KW-0472">Membrane</keyword>
<keyword evidence="1" id="KW-0812">Transmembrane</keyword>
<evidence type="ECO:0000313" key="2">
    <source>
        <dbReference type="EMBL" id="MFD2158587.1"/>
    </source>
</evidence>
<dbReference type="Proteomes" id="UP001597389">
    <property type="component" value="Unassembled WGS sequence"/>
</dbReference>
<gene>
    <name evidence="2" type="ORF">ACFSW8_06735</name>
</gene>
<feature type="transmembrane region" description="Helical" evidence="1">
    <location>
        <begin position="12"/>
        <end position="37"/>
    </location>
</feature>
<reference evidence="3" key="1">
    <citation type="journal article" date="2019" name="Int. J. Syst. Evol. Microbiol.">
        <title>The Global Catalogue of Microorganisms (GCM) 10K type strain sequencing project: providing services to taxonomists for standard genome sequencing and annotation.</title>
        <authorList>
            <consortium name="The Broad Institute Genomics Platform"/>
            <consortium name="The Broad Institute Genome Sequencing Center for Infectious Disease"/>
            <person name="Wu L."/>
            <person name="Ma J."/>
        </authorList>
    </citation>
    <scope>NUCLEOTIDE SEQUENCE [LARGE SCALE GENOMIC DNA]</scope>
    <source>
        <strain evidence="3">CCUG 57942</strain>
    </source>
</reference>
<organism evidence="2 3">
    <name type="scientific">Rubritalea tangerina</name>
    <dbReference type="NCBI Taxonomy" id="430798"/>
    <lineage>
        <taxon>Bacteria</taxon>
        <taxon>Pseudomonadati</taxon>
        <taxon>Verrucomicrobiota</taxon>
        <taxon>Verrucomicrobiia</taxon>
        <taxon>Verrucomicrobiales</taxon>
        <taxon>Rubritaleaceae</taxon>
        <taxon>Rubritalea</taxon>
    </lineage>
</organism>
<evidence type="ECO:0000256" key="1">
    <source>
        <dbReference type="SAM" id="Phobius"/>
    </source>
</evidence>
<dbReference type="RefSeq" id="WP_377086740.1">
    <property type="nucleotide sequence ID" value="NZ_JBHSJL010000014.1"/>
</dbReference>
<comment type="caution">
    <text evidence="2">The sequence shown here is derived from an EMBL/GenBank/DDBJ whole genome shotgun (WGS) entry which is preliminary data.</text>
</comment>
<evidence type="ECO:0000313" key="3">
    <source>
        <dbReference type="Proteomes" id="UP001597389"/>
    </source>
</evidence>
<keyword evidence="1" id="KW-1133">Transmembrane helix</keyword>
<sequence>MRRYHKTERPQSCNTGLALIASLSVMALLVMVAVGMLSLSTMEQRRSGVARYQMEAQANARMALSVALGELQKSVGQDQRVTARGEIVDGVNDEKRYLTGVWSTENWDPKDPNKREFIGWMASVPMLDEEAPSEEDVRTGLGAYGVEGSSLVTVVGDGSVLEKEDYVKVATVPVRAANGALSGAYGWWVDDVASKASYAVAQRDEAEAWERAASLGVAVKSGLKVMDQVAFESYPAEQSENVASQKSIDLIHAVGRQEVSRQYFHDMGHQSLSLMTNTRDGGMKSDLSTAFELEDFAALEEFHHSKERNDTSNYRNLWAGYSDEAFYPSEHPLGYVFEVPVGSDRSVRGPTWDLLRNYYRIYKKEWEEVSWPRQLSGVAEDSIVARGALPLSYASSYQNEGDVNGAQYGVRTSPGAIYGRNVKNKSYGGELLFKDYAERVVEGVIDPTVGTRRATAQRVMPQVIRVTMVFGIRKKLVEGTDPVKYRLAFSIDPYVTLHNPYNREIEFESLSMFTNKFNPLGIALTYYDENGELQDTMSESRPRGFTQNSNNRGALSYRLLPESGGNYRMAAGEIRVISPKGTGDGSNEFYFNQNNVVLGDFEYGEDSGIYVYPNPPLGGDSPIIPDWTRRISVKLFGRTNNNVGKNVGDFYMFHLLSNKDHDGGARDINELNIPGSPEINRDYMDDAFMSTVLYSTYQNVSKTDAEDHDLYVEQEFNGTDVPDVNGEGRAIAALDVRMAHAGEGVPVYHQFSPRSQLHDLRNYDGSTRSEPSWKVDLLGINDTSELELVSANERGFWGAGKDASSGSEFVVLNELPRAPLTSLAQLSHADTTVLPADGAAPIGNAFTHPGIKDTRLISGKRSLVRDYKAPDSQVMTDFSWASNEALWDQYFFSSINWGEAKLAYESGAVQPYGSQEEALRAMVDGADIPALVNPRMVYLPSGMLEVEVIEEAKDHAKIARHLAVEGGFNVNSTSVEAWKAVLGSLKEHAHSGVDGGNLRELESNNAMTRFQLPAGGDIATANSEKERWTAFRDLSDDEISDLAEAMVDQIKARGPFMGMADFVNRRLSNETKDGNDVGKLGAIQMAIEAANLNEDFGDDVSVDFVENKEIQVAGSTRRLSAGVGASAYLMQSDVLASLGSIMRTRSDTFVVRAYGEAFDSRGKVMAKAWCEATVQRVPAWCEASEEKFKVIDPDYPNLSSDTIVQKWVDNPNVTATNRKYGRKLKVVSFRWLAADEV</sequence>
<proteinExistence type="predicted"/>
<dbReference type="EMBL" id="JBHUJB010000028">
    <property type="protein sequence ID" value="MFD2158587.1"/>
    <property type="molecule type" value="Genomic_DNA"/>
</dbReference>